<keyword evidence="2" id="KW-1185">Reference proteome</keyword>
<dbReference type="EMBL" id="PYAV01000011">
    <property type="protein sequence ID" value="PSL43216.1"/>
    <property type="molecule type" value="Genomic_DNA"/>
</dbReference>
<name>A0A2P8HAH0_9BACI</name>
<dbReference type="AlphaFoldDB" id="A0A2P8HAH0"/>
<organism evidence="1 2">
    <name type="scientific">Salsuginibacillus halophilus</name>
    <dbReference type="NCBI Taxonomy" id="517424"/>
    <lineage>
        <taxon>Bacteria</taxon>
        <taxon>Bacillati</taxon>
        <taxon>Bacillota</taxon>
        <taxon>Bacilli</taxon>
        <taxon>Bacillales</taxon>
        <taxon>Bacillaceae</taxon>
        <taxon>Salsuginibacillus</taxon>
    </lineage>
</organism>
<evidence type="ECO:0000313" key="1">
    <source>
        <dbReference type="EMBL" id="PSL43216.1"/>
    </source>
</evidence>
<comment type="caution">
    <text evidence="1">The sequence shown here is derived from an EMBL/GenBank/DDBJ whole genome shotgun (WGS) entry which is preliminary data.</text>
</comment>
<evidence type="ECO:0000313" key="2">
    <source>
        <dbReference type="Proteomes" id="UP000242310"/>
    </source>
</evidence>
<protein>
    <submittedName>
        <fullName evidence="1">YpeB-like sporulation protein</fullName>
    </submittedName>
</protein>
<dbReference type="Proteomes" id="UP000242310">
    <property type="component" value="Unassembled WGS sequence"/>
</dbReference>
<gene>
    <name evidence="1" type="ORF">B0H94_11139</name>
</gene>
<reference evidence="1 2" key="1">
    <citation type="submission" date="2018-03" db="EMBL/GenBank/DDBJ databases">
        <title>Genomic Encyclopedia of Type Strains, Phase III (KMG-III): the genomes of soil and plant-associated and newly described type strains.</title>
        <authorList>
            <person name="Whitman W."/>
        </authorList>
    </citation>
    <scope>NUCLEOTIDE SEQUENCE [LARGE SCALE GENOMIC DNA]</scope>
    <source>
        <strain evidence="1 2">CGMCC 1.07653</strain>
    </source>
</reference>
<proteinExistence type="predicted"/>
<accession>A0A2P8HAH0</accession>
<sequence length="439" mass="49244">MEAYFVNERVLNVKRWHLFIVIGLLLAVISLQAYGAANIEDTEDESVEQGQLQTELHTYMMAANAAEENLAQSLAAAEESDIHRALNEAHSWLQVLSFQTGVIDMSDIEPRGHMEWSATTHESVNYMEYLIDSEEETFSDEEVASLEAIRERLRIMTEHMEAFVGDEDLNETVLEEELDTMFAEMGTHSFPVNIDETYQEVAHQDSLDNLTLLDEEEVSEEAMKETAAAVMQPVWGDVSQEELTVAQEGMIADDLGTVGYTLADEETYIVEVTKRGGEVLQVFEGEHDAEGEGANREEAEALSEELLESWADDADLELTDVEGDGEQYAFFYAAVEDEVLIHPRRLRVQINSGGNLESLSAFNYYQDIDVQLEPEVGEDEAREAVSEHIILTDDEAALEVVEIAEEPELVYVFNVEAPEHMGPVKINAEDGEFTGLRKD</sequence>